<dbReference type="HAMAP" id="MF_00632">
    <property type="entry name" value="UPF0234"/>
    <property type="match status" value="1"/>
</dbReference>
<dbReference type="SUPFAM" id="SSF89963">
    <property type="entry name" value="YajQ-like"/>
    <property type="match status" value="2"/>
</dbReference>
<dbReference type="Pfam" id="PF04461">
    <property type="entry name" value="YajQ"/>
    <property type="match status" value="1"/>
</dbReference>
<comment type="caution">
    <text evidence="4">The sequence shown here is derived from an EMBL/GenBank/DDBJ whole genome shotgun (WGS) entry which is preliminary data.</text>
</comment>
<organism evidence="4">
    <name type="scientific">Shewanella frigidimarina</name>
    <dbReference type="NCBI Taxonomy" id="56812"/>
    <lineage>
        <taxon>Bacteria</taxon>
        <taxon>Pseudomonadati</taxon>
        <taxon>Pseudomonadota</taxon>
        <taxon>Gammaproteobacteria</taxon>
        <taxon>Alteromonadales</taxon>
        <taxon>Shewanellaceae</taxon>
        <taxon>Shewanella</taxon>
    </lineage>
</organism>
<proteinExistence type="inferred from homology"/>
<comment type="function">
    <text evidence="3">Nucleotide-binding protein.</text>
</comment>
<protein>
    <recommendedName>
        <fullName evidence="3">Nucleotide-binding protein AWJ07_12155</fullName>
    </recommendedName>
</protein>
<dbReference type="InterPro" id="IPR007551">
    <property type="entry name" value="YajQ/Smlt4090-like"/>
</dbReference>
<dbReference type="AlphaFoldDB" id="A0A106C241"/>
<dbReference type="CDD" id="cd11740">
    <property type="entry name" value="YajQ_like"/>
    <property type="match status" value="1"/>
</dbReference>
<sequence length="161" mass="18237">MPSMDIVSEVDEEELRNAVENSRREVAGRFDLRGKEIEIDLKDNVVTLKSEDDFICKQLVDILRIQLSKRNVDPSSMEVDDKAVHSGKTFSLKVNFKQGIDSLVAKKLVKAIKDSKLKVQAAIQGDSVRITGKKRDDLQAVMRLAKESELGQPFQFDNFRD</sequence>
<dbReference type="Gene3D" id="3.30.70.990">
    <property type="entry name" value="YajQ-like, domain 2"/>
    <property type="match status" value="1"/>
</dbReference>
<dbReference type="Proteomes" id="UP000055702">
    <property type="component" value="Unassembled WGS sequence"/>
</dbReference>
<keyword evidence="1 3" id="KW-0547">Nucleotide-binding</keyword>
<reference evidence="4 5" key="1">
    <citation type="submission" date="2016-01" db="EMBL/GenBank/DDBJ databases">
        <title>Draft genome of the antarctic isolate Shewanella frigidimarina Ag06-30.</title>
        <authorList>
            <person name="Parmeciano Di Noto G."/>
            <person name="Vazquez S."/>
            <person name="Mac Cormack W."/>
            <person name="Iriarte A."/>
            <person name="Quiroga C."/>
        </authorList>
    </citation>
    <scope>NUCLEOTIDE SEQUENCE [LARGE SCALE GENOMIC DNA]</scope>
    <source>
        <strain evidence="4 5">Ag06-30</strain>
    </source>
</reference>
<evidence type="ECO:0000313" key="4">
    <source>
        <dbReference type="EMBL" id="KVX02831.1"/>
    </source>
</evidence>
<dbReference type="NCBIfam" id="NF003819">
    <property type="entry name" value="PRK05412.1"/>
    <property type="match status" value="1"/>
</dbReference>
<dbReference type="InterPro" id="IPR035570">
    <property type="entry name" value="UPF0234_N"/>
</dbReference>
<dbReference type="PANTHER" id="PTHR30476:SF0">
    <property type="entry name" value="UPF0234 PROTEIN YAJQ"/>
    <property type="match status" value="1"/>
</dbReference>
<name>A0A106C241_SHEFR</name>
<evidence type="ECO:0000256" key="3">
    <source>
        <dbReference type="HAMAP-Rule" id="MF_00632"/>
    </source>
</evidence>
<dbReference type="GO" id="GO:0000166">
    <property type="term" value="F:nucleotide binding"/>
    <property type="evidence" value="ECO:0007669"/>
    <property type="project" value="UniProtKB-UniRule"/>
</dbReference>
<accession>A0A106C241</accession>
<evidence type="ECO:0000256" key="2">
    <source>
        <dbReference type="ARBA" id="ARBA00093450"/>
    </source>
</evidence>
<dbReference type="Gene3D" id="3.30.70.860">
    <property type="match status" value="1"/>
</dbReference>
<dbReference type="RefSeq" id="WP_059744781.1">
    <property type="nucleotide sequence ID" value="NZ_JBOZOX010000010.1"/>
</dbReference>
<evidence type="ECO:0000256" key="1">
    <source>
        <dbReference type="ARBA" id="ARBA00022741"/>
    </source>
</evidence>
<comment type="similarity">
    <text evidence="2 3">Belongs to the YajQ family.</text>
</comment>
<dbReference type="InterPro" id="IPR035571">
    <property type="entry name" value="UPF0234-like_C"/>
</dbReference>
<gene>
    <name evidence="4" type="ORF">AWJ07_12155</name>
</gene>
<dbReference type="GO" id="GO:0005829">
    <property type="term" value="C:cytosol"/>
    <property type="evidence" value="ECO:0007669"/>
    <property type="project" value="TreeGrafter"/>
</dbReference>
<dbReference type="FunFam" id="3.30.70.860:FF:000001">
    <property type="entry name" value="UPF0234 protein YajQ"/>
    <property type="match status" value="1"/>
</dbReference>
<evidence type="ECO:0000313" key="5">
    <source>
        <dbReference type="Proteomes" id="UP000055702"/>
    </source>
</evidence>
<dbReference type="EMBL" id="LRDC01000009">
    <property type="protein sequence ID" value="KVX02831.1"/>
    <property type="molecule type" value="Genomic_DNA"/>
</dbReference>
<dbReference type="PANTHER" id="PTHR30476">
    <property type="entry name" value="UPF0234 PROTEIN YAJQ"/>
    <property type="match status" value="1"/>
</dbReference>
<dbReference type="InterPro" id="IPR036183">
    <property type="entry name" value="YajQ-like_sf"/>
</dbReference>